<evidence type="ECO:0000313" key="9">
    <source>
        <dbReference type="Proteomes" id="UP000736335"/>
    </source>
</evidence>
<protein>
    <submittedName>
        <fullName evidence="8">Uncharacterized protein</fullName>
    </submittedName>
</protein>
<comment type="subcellular location">
    <subcellularLocation>
        <location evidence="1">Nucleus</location>
    </subcellularLocation>
</comment>
<keyword evidence="6" id="KW-0175">Coiled coil</keyword>
<feature type="coiled-coil region" evidence="6">
    <location>
        <begin position="112"/>
        <end position="146"/>
    </location>
</feature>
<dbReference type="GO" id="GO:0006397">
    <property type="term" value="P:mRNA processing"/>
    <property type="evidence" value="ECO:0007669"/>
    <property type="project" value="UniProtKB-KW"/>
</dbReference>
<dbReference type="GO" id="GO:0008380">
    <property type="term" value="P:RNA splicing"/>
    <property type="evidence" value="ECO:0007669"/>
    <property type="project" value="UniProtKB-KW"/>
</dbReference>
<dbReference type="GO" id="GO:0005634">
    <property type="term" value="C:nucleus"/>
    <property type="evidence" value="ECO:0007669"/>
    <property type="project" value="UniProtKB-SubCell"/>
</dbReference>
<dbReference type="Proteomes" id="UP000736335">
    <property type="component" value="Unassembled WGS sequence"/>
</dbReference>
<gene>
    <name evidence="8" type="ORF">BJ322DRAFT_990561</name>
</gene>
<keyword evidence="4" id="KW-0508">mRNA splicing</keyword>
<reference evidence="8" key="2">
    <citation type="submission" date="2020-11" db="EMBL/GenBank/DDBJ databases">
        <authorList>
            <consortium name="DOE Joint Genome Institute"/>
            <person name="Kuo A."/>
            <person name="Miyauchi S."/>
            <person name="Kiss E."/>
            <person name="Drula E."/>
            <person name="Kohler A."/>
            <person name="Sanchez-Garcia M."/>
            <person name="Andreopoulos B."/>
            <person name="Barry K.W."/>
            <person name="Bonito G."/>
            <person name="Buee M."/>
            <person name="Carver A."/>
            <person name="Chen C."/>
            <person name="Cichocki N."/>
            <person name="Clum A."/>
            <person name="Culley D."/>
            <person name="Crous P.W."/>
            <person name="Fauchery L."/>
            <person name="Girlanda M."/>
            <person name="Hayes R."/>
            <person name="Keri Z."/>
            <person name="Labutti K."/>
            <person name="Lipzen A."/>
            <person name="Lombard V."/>
            <person name="Magnuson J."/>
            <person name="Maillard F."/>
            <person name="Morin E."/>
            <person name="Murat C."/>
            <person name="Nolan M."/>
            <person name="Ohm R."/>
            <person name="Pangilinan J."/>
            <person name="Pereira M."/>
            <person name="Perotto S."/>
            <person name="Peter M."/>
            <person name="Riley R."/>
            <person name="Sitrit Y."/>
            <person name="Stielow B."/>
            <person name="Szollosi G."/>
            <person name="Zifcakova L."/>
            <person name="Stursova M."/>
            <person name="Spatafora J.W."/>
            <person name="Tedersoo L."/>
            <person name="Vaario L.-M."/>
            <person name="Yamada A."/>
            <person name="Yan M."/>
            <person name="Wang P."/>
            <person name="Xu J."/>
            <person name="Bruns T."/>
            <person name="Baldrian P."/>
            <person name="Vilgalys R."/>
            <person name="Henrissat B."/>
            <person name="Grigoriev I.V."/>
            <person name="Hibbett D."/>
            <person name="Nagy L.G."/>
            <person name="Martin F.M."/>
        </authorList>
    </citation>
    <scope>NUCLEOTIDE SEQUENCE</scope>
    <source>
        <strain evidence="8">UH-Tt-Lm1</strain>
    </source>
</reference>
<comment type="caution">
    <text evidence="8">The sequence shown here is derived from an EMBL/GenBank/DDBJ whole genome shotgun (WGS) entry which is preliminary data.</text>
</comment>
<sequence>MSVPSTREIELETLLRQRDAQVVELTDEITHLRQYLSTQPGPSITDSISLPPALISYLLPHLTGANKAPGSSPTTSVSGTGSSTVTTALVQRTKLLQEENDELYELLKFGETGKLKEEVRGLRKVVDRLERALKESHQVITSLSNELDKAYDVINASNSRSTNSHYHPHSPSKMRNGASPRPPASGGGNKPPPTGPRAHKKPRLSQSPSTTTASLHPHSYPRKNPGPRARSHDDRPHDGDSVERKTPQTNVKMEVDEDESHDSRRVRRRSRSRSESRSRDRERERDKGRHRGRTGGRENERERDWDPRERDPNRLQRSGGHRESGARRNVGGGGGGG</sequence>
<comment type="similarity">
    <text evidence="2">Belongs to the fl(2)d family.</text>
</comment>
<reference evidence="8" key="1">
    <citation type="journal article" date="2020" name="Nat. Commun.">
        <title>Large-scale genome sequencing of mycorrhizal fungi provides insights into the early evolution of symbiotic traits.</title>
        <authorList>
            <person name="Miyauchi S."/>
            <person name="Kiss E."/>
            <person name="Kuo A."/>
            <person name="Drula E."/>
            <person name="Kohler A."/>
            <person name="Sanchez-Garcia M."/>
            <person name="Morin E."/>
            <person name="Andreopoulos B."/>
            <person name="Barry K.W."/>
            <person name="Bonito G."/>
            <person name="Buee M."/>
            <person name="Carver A."/>
            <person name="Chen C."/>
            <person name="Cichocki N."/>
            <person name="Clum A."/>
            <person name="Culley D."/>
            <person name="Crous P.W."/>
            <person name="Fauchery L."/>
            <person name="Girlanda M."/>
            <person name="Hayes R.D."/>
            <person name="Keri Z."/>
            <person name="LaButti K."/>
            <person name="Lipzen A."/>
            <person name="Lombard V."/>
            <person name="Magnuson J."/>
            <person name="Maillard F."/>
            <person name="Murat C."/>
            <person name="Nolan M."/>
            <person name="Ohm R.A."/>
            <person name="Pangilinan J."/>
            <person name="Pereira M.F."/>
            <person name="Perotto S."/>
            <person name="Peter M."/>
            <person name="Pfister S."/>
            <person name="Riley R."/>
            <person name="Sitrit Y."/>
            <person name="Stielow J.B."/>
            <person name="Szollosi G."/>
            <person name="Zifcakova L."/>
            <person name="Stursova M."/>
            <person name="Spatafora J.W."/>
            <person name="Tedersoo L."/>
            <person name="Vaario L.M."/>
            <person name="Yamada A."/>
            <person name="Yan M."/>
            <person name="Wang P."/>
            <person name="Xu J."/>
            <person name="Bruns T."/>
            <person name="Baldrian P."/>
            <person name="Vilgalys R."/>
            <person name="Dunand C."/>
            <person name="Henrissat B."/>
            <person name="Grigoriev I.V."/>
            <person name="Hibbett D."/>
            <person name="Nagy L.G."/>
            <person name="Martin F.M."/>
        </authorList>
    </citation>
    <scope>NUCLEOTIDE SEQUENCE</scope>
    <source>
        <strain evidence="8">UH-Tt-Lm1</strain>
    </source>
</reference>
<evidence type="ECO:0000313" key="8">
    <source>
        <dbReference type="EMBL" id="KAF9782937.1"/>
    </source>
</evidence>
<name>A0A9P6HCP3_9AGAM</name>
<evidence type="ECO:0000256" key="7">
    <source>
        <dbReference type="SAM" id="MobiDB-lite"/>
    </source>
</evidence>
<feature type="non-terminal residue" evidence="8">
    <location>
        <position position="1"/>
    </location>
</feature>
<accession>A0A9P6HCP3</accession>
<dbReference type="OrthoDB" id="3363802at2759"/>
<feature type="region of interest" description="Disordered" evidence="7">
    <location>
        <begin position="158"/>
        <end position="337"/>
    </location>
</feature>
<evidence type="ECO:0000256" key="2">
    <source>
        <dbReference type="ARBA" id="ARBA00010313"/>
    </source>
</evidence>
<feature type="compositionally biased region" description="Basic and acidic residues" evidence="7">
    <location>
        <begin position="230"/>
        <end position="246"/>
    </location>
</feature>
<feature type="compositionally biased region" description="Basic and acidic residues" evidence="7">
    <location>
        <begin position="272"/>
        <end position="287"/>
    </location>
</feature>
<proteinExistence type="inferred from homology"/>
<dbReference type="Pfam" id="PF17098">
    <property type="entry name" value="Wtap"/>
    <property type="match status" value="1"/>
</dbReference>
<dbReference type="GO" id="GO:0016556">
    <property type="term" value="P:mRNA modification"/>
    <property type="evidence" value="ECO:0007669"/>
    <property type="project" value="InterPro"/>
</dbReference>
<evidence type="ECO:0000256" key="3">
    <source>
        <dbReference type="ARBA" id="ARBA00022664"/>
    </source>
</evidence>
<dbReference type="GO" id="GO:0000381">
    <property type="term" value="P:regulation of alternative mRNA splicing, via spliceosome"/>
    <property type="evidence" value="ECO:0007669"/>
    <property type="project" value="InterPro"/>
</dbReference>
<feature type="compositionally biased region" description="Polar residues" evidence="7">
    <location>
        <begin position="204"/>
        <end position="214"/>
    </location>
</feature>
<evidence type="ECO:0000256" key="5">
    <source>
        <dbReference type="ARBA" id="ARBA00023242"/>
    </source>
</evidence>
<feature type="compositionally biased region" description="Basic and acidic residues" evidence="7">
    <location>
        <begin position="295"/>
        <end position="326"/>
    </location>
</feature>
<evidence type="ECO:0000256" key="1">
    <source>
        <dbReference type="ARBA" id="ARBA00004123"/>
    </source>
</evidence>
<evidence type="ECO:0000256" key="6">
    <source>
        <dbReference type="SAM" id="Coils"/>
    </source>
</evidence>
<keyword evidence="3" id="KW-0507">mRNA processing</keyword>
<dbReference type="InterPro" id="IPR033757">
    <property type="entry name" value="WTAP"/>
</dbReference>
<keyword evidence="9" id="KW-1185">Reference proteome</keyword>
<evidence type="ECO:0000256" key="4">
    <source>
        <dbReference type="ARBA" id="ARBA00023187"/>
    </source>
</evidence>
<organism evidence="8 9">
    <name type="scientific">Thelephora terrestris</name>
    <dbReference type="NCBI Taxonomy" id="56493"/>
    <lineage>
        <taxon>Eukaryota</taxon>
        <taxon>Fungi</taxon>
        <taxon>Dikarya</taxon>
        <taxon>Basidiomycota</taxon>
        <taxon>Agaricomycotina</taxon>
        <taxon>Agaricomycetes</taxon>
        <taxon>Thelephorales</taxon>
        <taxon>Thelephoraceae</taxon>
        <taxon>Thelephora</taxon>
    </lineage>
</organism>
<keyword evidence="5" id="KW-0539">Nucleus</keyword>
<dbReference type="AlphaFoldDB" id="A0A9P6HCP3"/>
<dbReference type="EMBL" id="WIUZ02000011">
    <property type="protein sequence ID" value="KAF9782937.1"/>
    <property type="molecule type" value="Genomic_DNA"/>
</dbReference>